<dbReference type="InterPro" id="IPR032675">
    <property type="entry name" value="LRR_dom_sf"/>
</dbReference>
<dbReference type="AlphaFoldDB" id="A0A8H3M772"/>
<evidence type="ECO:0008006" key="3">
    <source>
        <dbReference type="Google" id="ProtNLM"/>
    </source>
</evidence>
<gene>
    <name evidence="1" type="ORF">RCL2_002582000</name>
</gene>
<dbReference type="OrthoDB" id="2314032at2759"/>
<dbReference type="EMBL" id="BLAL01000278">
    <property type="protein sequence ID" value="GES99310.1"/>
    <property type="molecule type" value="Genomic_DNA"/>
</dbReference>
<evidence type="ECO:0000313" key="2">
    <source>
        <dbReference type="Proteomes" id="UP000615446"/>
    </source>
</evidence>
<name>A0A8H3M772_9GLOM</name>
<sequence>MYQLDKDILNLIFENLKVNLYPCLLVNKTWCETIVPIIWKNPWNDLIGSLYFKREKSLLKVIVSHIPDEKKFLFNNNYEIIKLIEAQKRLVRVHFELSYYNSLFPQDGSFGKVLENSLIKHSNTIQYFTAHRPISTEILSSLINLKGLELRGNFLTPEKWKNLENASLPSLQFLKLNGLPFNCIVSLIKNTSGSLVEIELCDYFYYSENEYKRIIQVIYQNCPNLKYFTFSPQVTDILETEKLLITCQFLNGLHIINRKYIDWDSLFKVLIKASPVRLYKFYFEVNEPIKLESLKYFIDNWKGRRPILLKIKCMYTGIDTEMRNLLKKYLLEGLIDTLYEW</sequence>
<dbReference type="Gene3D" id="3.80.10.10">
    <property type="entry name" value="Ribonuclease Inhibitor"/>
    <property type="match status" value="1"/>
</dbReference>
<reference evidence="1" key="1">
    <citation type="submission" date="2019-10" db="EMBL/GenBank/DDBJ databases">
        <title>Conservation and host-specific expression of non-tandemly repeated heterogenous ribosome RNA gene in arbuscular mycorrhizal fungi.</title>
        <authorList>
            <person name="Maeda T."/>
            <person name="Kobayashi Y."/>
            <person name="Nakagawa T."/>
            <person name="Ezawa T."/>
            <person name="Yamaguchi K."/>
            <person name="Bino T."/>
            <person name="Nishimoto Y."/>
            <person name="Shigenobu S."/>
            <person name="Kawaguchi M."/>
        </authorList>
    </citation>
    <scope>NUCLEOTIDE SEQUENCE</scope>
    <source>
        <strain evidence="1">HR1</strain>
    </source>
</reference>
<protein>
    <recommendedName>
        <fullName evidence="3">F-box domain-containing protein</fullName>
    </recommendedName>
</protein>
<dbReference type="SUPFAM" id="SSF52047">
    <property type="entry name" value="RNI-like"/>
    <property type="match status" value="1"/>
</dbReference>
<dbReference type="Proteomes" id="UP000615446">
    <property type="component" value="Unassembled WGS sequence"/>
</dbReference>
<comment type="caution">
    <text evidence="1">The sequence shown here is derived from an EMBL/GenBank/DDBJ whole genome shotgun (WGS) entry which is preliminary data.</text>
</comment>
<organism evidence="1 2">
    <name type="scientific">Rhizophagus clarus</name>
    <dbReference type="NCBI Taxonomy" id="94130"/>
    <lineage>
        <taxon>Eukaryota</taxon>
        <taxon>Fungi</taxon>
        <taxon>Fungi incertae sedis</taxon>
        <taxon>Mucoromycota</taxon>
        <taxon>Glomeromycotina</taxon>
        <taxon>Glomeromycetes</taxon>
        <taxon>Glomerales</taxon>
        <taxon>Glomeraceae</taxon>
        <taxon>Rhizophagus</taxon>
    </lineage>
</organism>
<proteinExistence type="predicted"/>
<accession>A0A8H3M772</accession>
<evidence type="ECO:0000313" key="1">
    <source>
        <dbReference type="EMBL" id="GES99310.1"/>
    </source>
</evidence>